<dbReference type="InterPro" id="IPR036282">
    <property type="entry name" value="Glutathione-S-Trfase_C_sf"/>
</dbReference>
<feature type="domain" description="GST N-terminal" evidence="5">
    <location>
        <begin position="15"/>
        <end position="102"/>
    </location>
</feature>
<dbReference type="STRING" id="86049.A0A1C1CN05"/>
<dbReference type="GO" id="GO:0004602">
    <property type="term" value="F:glutathione peroxidase activity"/>
    <property type="evidence" value="ECO:0007669"/>
    <property type="project" value="UniProtKB-ARBA"/>
</dbReference>
<gene>
    <name evidence="7" type="primary">gst3</name>
    <name evidence="7" type="ORF">CLCR_07441</name>
</gene>
<dbReference type="PROSITE" id="PS50405">
    <property type="entry name" value="GST_CTER"/>
    <property type="match status" value="1"/>
</dbReference>
<evidence type="ECO:0000256" key="3">
    <source>
        <dbReference type="ARBA" id="ARBA00022679"/>
    </source>
</evidence>
<dbReference type="InterPro" id="IPR036249">
    <property type="entry name" value="Thioredoxin-like_sf"/>
</dbReference>
<dbReference type="EC" id="2.5.1.18" evidence="2"/>
<dbReference type="Gene3D" id="1.20.1050.10">
    <property type="match status" value="1"/>
</dbReference>
<evidence type="ECO:0000259" key="5">
    <source>
        <dbReference type="PROSITE" id="PS50404"/>
    </source>
</evidence>
<comment type="similarity">
    <text evidence="1">Belongs to the GST superfamily.</text>
</comment>
<dbReference type="InterPro" id="IPR004045">
    <property type="entry name" value="Glutathione_S-Trfase_N"/>
</dbReference>
<dbReference type="InterPro" id="IPR010987">
    <property type="entry name" value="Glutathione-S-Trfase_C-like"/>
</dbReference>
<dbReference type="SUPFAM" id="SSF47616">
    <property type="entry name" value="GST C-terminal domain-like"/>
    <property type="match status" value="1"/>
</dbReference>
<dbReference type="PANTHER" id="PTHR44051">
    <property type="entry name" value="GLUTATHIONE S-TRANSFERASE-RELATED"/>
    <property type="match status" value="1"/>
</dbReference>
<dbReference type="Pfam" id="PF13409">
    <property type="entry name" value="GST_N_2"/>
    <property type="match status" value="1"/>
</dbReference>
<dbReference type="EMBL" id="LGRB01000010">
    <property type="protein sequence ID" value="OCT49886.1"/>
    <property type="molecule type" value="Genomic_DNA"/>
</dbReference>
<evidence type="ECO:0000256" key="1">
    <source>
        <dbReference type="ARBA" id="ARBA00007409"/>
    </source>
</evidence>
<accession>A0A1C1CN05</accession>
<dbReference type="AlphaFoldDB" id="A0A1C1CN05"/>
<keyword evidence="3 7" id="KW-0808">Transferase</keyword>
<comment type="caution">
    <text evidence="7">The sequence shown here is derived from an EMBL/GenBank/DDBJ whole genome shotgun (WGS) entry which is preliminary data.</text>
</comment>
<feature type="domain" description="GST C-terminal" evidence="6">
    <location>
        <begin position="121"/>
        <end position="262"/>
    </location>
</feature>
<protein>
    <recommendedName>
        <fullName evidence="2">glutathione transferase</fullName>
        <ecNumber evidence="2">2.5.1.18</ecNumber>
    </recommendedName>
</protein>
<dbReference type="Proteomes" id="UP000094526">
    <property type="component" value="Unassembled WGS sequence"/>
</dbReference>
<sequence>MASSGNSEGAPATGEPKIVLHWLEVSRSQRILWLFEELGVPYELKTYKRTKERLAPPELKEVHPLGKSPVVTIEIPGSATPIVLVESAAIVEYLCDHYDGQGKALVPTRYKPGKDGQIGGETESWLRYRMLMHYAEGSIMPFMVLSLIVGSIRNAPVPFFIKPITNSVAGKIESGYLQRNFKSHYDFLESQLSTSPDGGDYFCGKDLTAADIMLSFPLEAGQSRSGFTASQYPKVWAYIDRIHQRDAYKRAVAKIIEVEGDFKTTL</sequence>
<keyword evidence="8" id="KW-1185">Reference proteome</keyword>
<dbReference type="VEuPathDB" id="FungiDB:G647_08803"/>
<reference evidence="8" key="1">
    <citation type="submission" date="2015-07" db="EMBL/GenBank/DDBJ databases">
        <authorList>
            <person name="Teixeira M.M."/>
            <person name="Souza R.C."/>
            <person name="Almeida L.G."/>
            <person name="Vicente V.A."/>
            <person name="de Hoog S."/>
            <person name="Bocca A.L."/>
            <person name="de Almeida S.R."/>
            <person name="Vasconcelos A.T."/>
            <person name="Felipe M.S."/>
        </authorList>
    </citation>
    <scope>NUCLEOTIDE SEQUENCE [LARGE SCALE GENOMIC DNA]</scope>
    <source>
        <strain evidence="8">KSF</strain>
    </source>
</reference>
<evidence type="ECO:0000313" key="7">
    <source>
        <dbReference type="EMBL" id="OCT49886.1"/>
    </source>
</evidence>
<comment type="catalytic activity">
    <reaction evidence="4">
        <text>RX + glutathione = an S-substituted glutathione + a halide anion + H(+)</text>
        <dbReference type="Rhea" id="RHEA:16437"/>
        <dbReference type="ChEBI" id="CHEBI:15378"/>
        <dbReference type="ChEBI" id="CHEBI:16042"/>
        <dbReference type="ChEBI" id="CHEBI:17792"/>
        <dbReference type="ChEBI" id="CHEBI:57925"/>
        <dbReference type="ChEBI" id="CHEBI:90779"/>
        <dbReference type="EC" id="2.5.1.18"/>
    </reaction>
</comment>
<dbReference type="FunFam" id="3.40.30.10:FF:000156">
    <property type="entry name" value="Glutathione S-transferase 1"/>
    <property type="match status" value="1"/>
</dbReference>
<dbReference type="SFLD" id="SFLDS00019">
    <property type="entry name" value="Glutathione_Transferase_(cytos"/>
    <property type="match status" value="1"/>
</dbReference>
<dbReference type="InterPro" id="IPR004046">
    <property type="entry name" value="GST_C"/>
</dbReference>
<dbReference type="GO" id="GO:0005737">
    <property type="term" value="C:cytoplasm"/>
    <property type="evidence" value="ECO:0007669"/>
    <property type="project" value="UniProtKB-ARBA"/>
</dbReference>
<organism evidence="7 8">
    <name type="scientific">Cladophialophora carrionii</name>
    <dbReference type="NCBI Taxonomy" id="86049"/>
    <lineage>
        <taxon>Eukaryota</taxon>
        <taxon>Fungi</taxon>
        <taxon>Dikarya</taxon>
        <taxon>Ascomycota</taxon>
        <taxon>Pezizomycotina</taxon>
        <taxon>Eurotiomycetes</taxon>
        <taxon>Chaetothyriomycetidae</taxon>
        <taxon>Chaetothyriales</taxon>
        <taxon>Herpotrichiellaceae</taxon>
        <taxon>Cladophialophora</taxon>
    </lineage>
</organism>
<evidence type="ECO:0000313" key="8">
    <source>
        <dbReference type="Proteomes" id="UP000094526"/>
    </source>
</evidence>
<dbReference type="OrthoDB" id="2098326at2759"/>
<evidence type="ECO:0000256" key="2">
    <source>
        <dbReference type="ARBA" id="ARBA00012452"/>
    </source>
</evidence>
<dbReference type="SFLD" id="SFLDG00358">
    <property type="entry name" value="Main_(cytGST)"/>
    <property type="match status" value="1"/>
</dbReference>
<dbReference type="SUPFAM" id="SSF52833">
    <property type="entry name" value="Thioredoxin-like"/>
    <property type="match status" value="1"/>
</dbReference>
<dbReference type="PANTHER" id="PTHR44051:SF9">
    <property type="entry name" value="GLUTATHIONE S-TRANSFERASE 1"/>
    <property type="match status" value="1"/>
</dbReference>
<name>A0A1C1CN05_9EURO</name>
<evidence type="ECO:0000256" key="4">
    <source>
        <dbReference type="ARBA" id="ARBA00047960"/>
    </source>
</evidence>
<dbReference type="Pfam" id="PF14497">
    <property type="entry name" value="GST_C_3"/>
    <property type="match status" value="1"/>
</dbReference>
<dbReference type="InterPro" id="IPR040079">
    <property type="entry name" value="Glutathione_S-Trfase"/>
</dbReference>
<dbReference type="Gene3D" id="3.40.30.10">
    <property type="entry name" value="Glutaredoxin"/>
    <property type="match status" value="1"/>
</dbReference>
<dbReference type="VEuPathDB" id="FungiDB:CLCR_07441"/>
<proteinExistence type="inferred from homology"/>
<dbReference type="PROSITE" id="PS50404">
    <property type="entry name" value="GST_NTER"/>
    <property type="match status" value="1"/>
</dbReference>
<dbReference type="CDD" id="cd03189">
    <property type="entry name" value="GST_C_GTT1_like"/>
    <property type="match status" value="1"/>
</dbReference>
<dbReference type="eggNOG" id="KOG0867">
    <property type="taxonomic scope" value="Eukaryota"/>
</dbReference>
<dbReference type="GO" id="GO:0004364">
    <property type="term" value="F:glutathione transferase activity"/>
    <property type="evidence" value="ECO:0007669"/>
    <property type="project" value="UniProtKB-EC"/>
</dbReference>
<dbReference type="CDD" id="cd03046">
    <property type="entry name" value="GST_N_GTT1_like"/>
    <property type="match status" value="1"/>
</dbReference>
<evidence type="ECO:0000259" key="6">
    <source>
        <dbReference type="PROSITE" id="PS50405"/>
    </source>
</evidence>